<dbReference type="PANTHER" id="PTHR22870">
    <property type="entry name" value="REGULATOR OF CHROMOSOME CONDENSATION"/>
    <property type="match status" value="1"/>
</dbReference>
<comment type="caution">
    <text evidence="3">The sequence shown here is derived from an EMBL/GenBank/DDBJ whole genome shotgun (WGS) entry which is preliminary data.</text>
</comment>
<evidence type="ECO:0000313" key="4">
    <source>
        <dbReference type="Proteomes" id="UP000037460"/>
    </source>
</evidence>
<accession>A0A0M0K9D4</accession>
<organism evidence="3 4">
    <name type="scientific">Chrysochromulina tobinii</name>
    <dbReference type="NCBI Taxonomy" id="1460289"/>
    <lineage>
        <taxon>Eukaryota</taxon>
        <taxon>Haptista</taxon>
        <taxon>Haptophyta</taxon>
        <taxon>Prymnesiophyceae</taxon>
        <taxon>Prymnesiales</taxon>
        <taxon>Chrysochromulinaceae</taxon>
        <taxon>Chrysochromulina</taxon>
    </lineage>
</organism>
<feature type="repeat" description="RCC1" evidence="2">
    <location>
        <begin position="127"/>
        <end position="184"/>
    </location>
</feature>
<dbReference type="Gene3D" id="2.130.10.30">
    <property type="entry name" value="Regulator of chromosome condensation 1/beta-lactamase-inhibitor protein II"/>
    <property type="match status" value="1"/>
</dbReference>
<protein>
    <submittedName>
        <fullName evidence="3">Regulator of chromosome condensation-like protein</fullName>
    </submittedName>
</protein>
<evidence type="ECO:0000313" key="3">
    <source>
        <dbReference type="EMBL" id="KOO34998.1"/>
    </source>
</evidence>
<dbReference type="PROSITE" id="PS50012">
    <property type="entry name" value="RCC1_3"/>
    <property type="match status" value="2"/>
</dbReference>
<dbReference type="Proteomes" id="UP000037460">
    <property type="component" value="Unassembled WGS sequence"/>
</dbReference>
<dbReference type="AlphaFoldDB" id="A0A0M0K9D4"/>
<dbReference type="OrthoDB" id="5981550at2759"/>
<dbReference type="EMBL" id="JWZX01001016">
    <property type="protein sequence ID" value="KOO34998.1"/>
    <property type="molecule type" value="Genomic_DNA"/>
</dbReference>
<dbReference type="InterPro" id="IPR051210">
    <property type="entry name" value="Ub_ligase/GEF_domain"/>
</dbReference>
<sequence>MAPPPPVHVRRVTDSNGRAYHLTTDGTVSVSDAGAKKALPPIEPALPKLDALSCGASHCVAVARALGRAYSWATDATGNRFGQLGIASAERAVPYALRHVAMPEGPGRVVVGVAAGDCHSAFVTEAGELYVCGSDRWLQLGQPVLWSQGKVWQREPTIVPKLGEETRVVSAACGSDHTLALDVEGRVWAFGRGEHGQCFGEHTRPFTAAPTVSAALTNLHAGESKGESKHHHGNRVAGIFARGNCSCITDEVGSLVRCIGQCRGLVQREEGGSTVL</sequence>
<evidence type="ECO:0000256" key="2">
    <source>
        <dbReference type="PROSITE-ProRule" id="PRU00235"/>
    </source>
</evidence>
<keyword evidence="4" id="KW-1185">Reference proteome</keyword>
<dbReference type="PANTHER" id="PTHR22870:SF408">
    <property type="entry name" value="OS09G0560450 PROTEIN"/>
    <property type="match status" value="1"/>
</dbReference>
<reference evidence="4" key="1">
    <citation type="journal article" date="2015" name="PLoS Genet.">
        <title>Genome Sequence and Transcriptome Analyses of Chrysochromulina tobin: Metabolic Tools for Enhanced Algal Fitness in the Prominent Order Prymnesiales (Haptophyceae).</title>
        <authorList>
            <person name="Hovde B.T."/>
            <person name="Deodato C.R."/>
            <person name="Hunsperger H.M."/>
            <person name="Ryken S.A."/>
            <person name="Yost W."/>
            <person name="Jha R.K."/>
            <person name="Patterson J."/>
            <person name="Monnat R.J. Jr."/>
            <person name="Barlow S.B."/>
            <person name="Starkenburg S.R."/>
            <person name="Cattolico R.A."/>
        </authorList>
    </citation>
    <scope>NUCLEOTIDE SEQUENCE</scope>
    <source>
        <strain evidence="4">CCMP291</strain>
    </source>
</reference>
<dbReference type="SUPFAM" id="SSF50985">
    <property type="entry name" value="RCC1/BLIP-II"/>
    <property type="match status" value="1"/>
</dbReference>
<dbReference type="InterPro" id="IPR000408">
    <property type="entry name" value="Reg_chr_condens"/>
</dbReference>
<keyword evidence="1" id="KW-0677">Repeat</keyword>
<dbReference type="PROSITE" id="PS00626">
    <property type="entry name" value="RCC1_2"/>
    <property type="match status" value="2"/>
</dbReference>
<gene>
    <name evidence="3" type="ORF">Ctob_013008</name>
</gene>
<dbReference type="InterPro" id="IPR009091">
    <property type="entry name" value="RCC1/BLIP-II"/>
</dbReference>
<feature type="repeat" description="RCC1" evidence="2">
    <location>
        <begin position="67"/>
        <end position="126"/>
    </location>
</feature>
<dbReference type="Pfam" id="PF13540">
    <property type="entry name" value="RCC1_2"/>
    <property type="match status" value="2"/>
</dbReference>
<proteinExistence type="predicted"/>
<evidence type="ECO:0000256" key="1">
    <source>
        <dbReference type="ARBA" id="ARBA00022737"/>
    </source>
</evidence>
<name>A0A0M0K9D4_9EUKA</name>